<proteinExistence type="predicted"/>
<accession>A0ABP8MQP4</accession>
<dbReference type="Proteomes" id="UP001501410">
    <property type="component" value="Unassembled WGS sequence"/>
</dbReference>
<evidence type="ECO:0000313" key="2">
    <source>
        <dbReference type="Proteomes" id="UP001501410"/>
    </source>
</evidence>
<evidence type="ECO:0000313" key="1">
    <source>
        <dbReference type="EMBL" id="GAA4454329.1"/>
    </source>
</evidence>
<evidence type="ECO:0008006" key="3">
    <source>
        <dbReference type="Google" id="ProtNLM"/>
    </source>
</evidence>
<sequence length="168" mass="18892">MSDPKNGYLIEHKIGHHEYAIQLATPEYMACQEQSDKPFNESIFRARVAELKNVVYFLIRMKTLSAASDEVMRPRTLSEADAAVAYYAQEAMQDIKLKAGEKTFSPVAYEYENNYGLSPYNTILVAFNTGSSSEDLLLTFDDRYRQAPAINSSFKQSLLSSAPGVQLK</sequence>
<protein>
    <recommendedName>
        <fullName evidence="3">DUF1795 domain-containing protein</fullName>
    </recommendedName>
</protein>
<organism evidence="1 2">
    <name type="scientific">Rurimicrobium arvi</name>
    <dbReference type="NCBI Taxonomy" id="2049916"/>
    <lineage>
        <taxon>Bacteria</taxon>
        <taxon>Pseudomonadati</taxon>
        <taxon>Bacteroidota</taxon>
        <taxon>Chitinophagia</taxon>
        <taxon>Chitinophagales</taxon>
        <taxon>Chitinophagaceae</taxon>
        <taxon>Rurimicrobium</taxon>
    </lineage>
</organism>
<gene>
    <name evidence="1" type="ORF">GCM10023092_16190</name>
</gene>
<dbReference type="EMBL" id="BAABEZ010000022">
    <property type="protein sequence ID" value="GAA4454329.1"/>
    <property type="molecule type" value="Genomic_DNA"/>
</dbReference>
<name>A0ABP8MQP4_9BACT</name>
<reference evidence="2" key="1">
    <citation type="journal article" date="2019" name="Int. J. Syst. Evol. Microbiol.">
        <title>The Global Catalogue of Microorganisms (GCM) 10K type strain sequencing project: providing services to taxonomists for standard genome sequencing and annotation.</title>
        <authorList>
            <consortium name="The Broad Institute Genomics Platform"/>
            <consortium name="The Broad Institute Genome Sequencing Center for Infectious Disease"/>
            <person name="Wu L."/>
            <person name="Ma J."/>
        </authorList>
    </citation>
    <scope>NUCLEOTIDE SEQUENCE [LARGE SCALE GENOMIC DNA]</scope>
    <source>
        <strain evidence="2">JCM 31921</strain>
    </source>
</reference>
<comment type="caution">
    <text evidence="1">The sequence shown here is derived from an EMBL/GenBank/DDBJ whole genome shotgun (WGS) entry which is preliminary data.</text>
</comment>
<keyword evidence="2" id="KW-1185">Reference proteome</keyword>